<organism evidence="1 2">
    <name type="scientific">Cyclotella atomus</name>
    <dbReference type="NCBI Taxonomy" id="382360"/>
    <lineage>
        <taxon>Eukaryota</taxon>
        <taxon>Sar</taxon>
        <taxon>Stramenopiles</taxon>
        <taxon>Ochrophyta</taxon>
        <taxon>Bacillariophyta</taxon>
        <taxon>Coscinodiscophyceae</taxon>
        <taxon>Thalassiosirophycidae</taxon>
        <taxon>Stephanodiscales</taxon>
        <taxon>Stephanodiscaceae</taxon>
        <taxon>Cyclotella</taxon>
    </lineage>
</organism>
<evidence type="ECO:0000313" key="2">
    <source>
        <dbReference type="Proteomes" id="UP001530400"/>
    </source>
</evidence>
<gene>
    <name evidence="1" type="ORF">ACHAWO_012491</name>
</gene>
<name>A0ABD3NC68_9STRA</name>
<protein>
    <recommendedName>
        <fullName evidence="3">Thioredoxin domain-containing protein</fullName>
    </recommendedName>
</protein>
<reference evidence="1 2" key="1">
    <citation type="submission" date="2024-10" db="EMBL/GenBank/DDBJ databases">
        <title>Updated reference genomes for cyclostephanoid diatoms.</title>
        <authorList>
            <person name="Roberts W.R."/>
            <person name="Alverson A.J."/>
        </authorList>
    </citation>
    <scope>NUCLEOTIDE SEQUENCE [LARGE SCALE GENOMIC DNA]</scope>
    <source>
        <strain evidence="1 2">AJA010-31</strain>
    </source>
</reference>
<dbReference type="AlphaFoldDB" id="A0ABD3NC68"/>
<proteinExistence type="predicted"/>
<keyword evidence="2" id="KW-1185">Reference proteome</keyword>
<dbReference type="Gene3D" id="3.40.30.10">
    <property type="entry name" value="Glutaredoxin"/>
    <property type="match status" value="1"/>
</dbReference>
<accession>A0ABD3NC68</accession>
<comment type="caution">
    <text evidence="1">The sequence shown here is derived from an EMBL/GenBank/DDBJ whole genome shotgun (WGS) entry which is preliminary data.</text>
</comment>
<dbReference type="SUPFAM" id="SSF52833">
    <property type="entry name" value="Thioredoxin-like"/>
    <property type="match status" value="1"/>
</dbReference>
<dbReference type="InterPro" id="IPR036249">
    <property type="entry name" value="Thioredoxin-like_sf"/>
</dbReference>
<sequence length="283" mass="31242">MNKMDSRKPSLAPTAVVSPRKVLNICVASISIASLTTSHNSAAAFAPLVPSSTSSAVQKSCSHQTSAFVANSSAKCRSNRIATRGNLHISNSEQRPTSLIPRSAVIQSYRVEDDQNVSTSDAFSFLPSRMSSMQRIESPSDFKSSVLDEENSLVVVRFSADACPSCRATTPLFRRWSRDKDVETGASSSTNRNKLEVKILEMPLNKATSSFIQDNLNVEQLPYCHLYHPKIGLVEEQLVMNKIDFNNFVECVDKWASGDVSPDYDSCILCSKDELIEDCQEWC</sequence>
<dbReference type="EMBL" id="JALLPJ020001226">
    <property type="protein sequence ID" value="KAL3773638.1"/>
    <property type="molecule type" value="Genomic_DNA"/>
</dbReference>
<dbReference type="Proteomes" id="UP001530400">
    <property type="component" value="Unassembled WGS sequence"/>
</dbReference>
<evidence type="ECO:0000313" key="1">
    <source>
        <dbReference type="EMBL" id="KAL3773638.1"/>
    </source>
</evidence>
<evidence type="ECO:0008006" key="3">
    <source>
        <dbReference type="Google" id="ProtNLM"/>
    </source>
</evidence>